<dbReference type="SUPFAM" id="SSF51206">
    <property type="entry name" value="cAMP-binding domain-like"/>
    <property type="match status" value="2"/>
</dbReference>
<gene>
    <name evidence="3" type="ORF">US91_C0011G0006</name>
</gene>
<organism evidence="3 4">
    <name type="scientific">Candidatus Falkowbacteria bacterium GW2011_GWE1_38_31</name>
    <dbReference type="NCBI Taxonomy" id="1618638"/>
    <lineage>
        <taxon>Bacteria</taxon>
        <taxon>Candidatus Falkowiibacteriota</taxon>
    </lineage>
</organism>
<keyword evidence="1" id="KW-0407">Ion channel</keyword>
<sequence>MFTIEKAITEKQKKDAQKVRYRVYVEQDGKFQDCEFPGNIMKIPHDDESDTIILVAYYKRYPVGTISAYAYSKRLGLPIEETIEAIKEKFDLKKFIAEREFKTPLYSCGMLAIDKDYRGATGISIWLYRLVFEFLRRQGCEDVIATINYKIEKIIVAVGFCHLVPEAWYSEEIGNYIFLMYGKADDVAKVLEIQKVPSWCEREFSESTKIGLWRNEDIIVQGTRGDEFYWIIEGSVKVVARTLNANLLLAILYQGQTFGEMALFGGKRTATVLTNYCAAKILSKKEIMGIINNEEKSKLLVNILIDRLVEMNKKIKNRFSLSNVFAPLLSKSAIRLLPIRSFIPYELICRTGDCDKKAYLIKSGIIGIIVPLNGVETVISTMMTPSIFGYMVFFKGTRTASIIALEKTELYEISEEFFWTIFNDLKNRKKLIKNLLELIGHMNVNLGENFKREQFLQNFKTWLINYFKTADLEKRVSLSEDKIINQIPRLTAKNVAEEFGVSEKEIETLFTQLAEEKILNQDFDLLDEEGLKNFKFNF</sequence>
<dbReference type="PROSITE" id="PS50042">
    <property type="entry name" value="CNMP_BINDING_3"/>
    <property type="match status" value="2"/>
</dbReference>
<dbReference type="Gene3D" id="2.60.120.10">
    <property type="entry name" value="Jelly Rolls"/>
    <property type="match status" value="2"/>
</dbReference>
<evidence type="ECO:0000313" key="4">
    <source>
        <dbReference type="Proteomes" id="UP000034022"/>
    </source>
</evidence>
<dbReference type="SMART" id="SM00100">
    <property type="entry name" value="cNMP"/>
    <property type="match status" value="2"/>
</dbReference>
<dbReference type="InterPro" id="IPR050866">
    <property type="entry name" value="CNG_cation_channel"/>
</dbReference>
<dbReference type="GO" id="GO:0005221">
    <property type="term" value="F:intracellularly cyclic nucleotide-activated monoatomic cation channel activity"/>
    <property type="evidence" value="ECO:0007669"/>
    <property type="project" value="InterPro"/>
</dbReference>
<dbReference type="CDD" id="cd00038">
    <property type="entry name" value="CAP_ED"/>
    <property type="match status" value="2"/>
</dbReference>
<dbReference type="Pfam" id="PF21926">
    <property type="entry name" value="FeeM"/>
    <property type="match status" value="1"/>
</dbReference>
<dbReference type="InterPro" id="IPR000595">
    <property type="entry name" value="cNMP-bd_dom"/>
</dbReference>
<dbReference type="InterPro" id="IPR014710">
    <property type="entry name" value="RmlC-like_jellyroll"/>
</dbReference>
<dbReference type="EMBL" id="LBUU01000011">
    <property type="protein sequence ID" value="KKQ69636.1"/>
    <property type="molecule type" value="Genomic_DNA"/>
</dbReference>
<reference evidence="3 4" key="1">
    <citation type="journal article" date="2015" name="Nature">
        <title>rRNA introns, odd ribosomes, and small enigmatic genomes across a large radiation of phyla.</title>
        <authorList>
            <person name="Brown C.T."/>
            <person name="Hug L.A."/>
            <person name="Thomas B.C."/>
            <person name="Sharon I."/>
            <person name="Castelle C.J."/>
            <person name="Singh A."/>
            <person name="Wilkins M.J."/>
            <person name="Williams K.H."/>
            <person name="Banfield J.F."/>
        </authorList>
    </citation>
    <scope>NUCLEOTIDE SEQUENCE [LARGE SCALE GENOMIC DNA]</scope>
</reference>
<protein>
    <recommendedName>
        <fullName evidence="2">Cyclic nucleotide-binding domain-containing protein</fullName>
    </recommendedName>
</protein>
<dbReference type="Pfam" id="PF00027">
    <property type="entry name" value="cNMP_binding"/>
    <property type="match status" value="2"/>
</dbReference>
<keyword evidence="1" id="KW-0406">Ion transport</keyword>
<dbReference type="PANTHER" id="PTHR45638:SF11">
    <property type="entry name" value="CYCLIC NUCLEOTIDE-GATED CATION CHANNEL SUBUNIT A"/>
    <property type="match status" value="1"/>
</dbReference>
<comment type="caution">
    <text evidence="3">The sequence shown here is derived from an EMBL/GenBank/DDBJ whole genome shotgun (WGS) entry which is preliminary data.</text>
</comment>
<keyword evidence="1" id="KW-1071">Ligand-gated ion channel</keyword>
<feature type="domain" description="Cyclic nucleotide-binding" evidence="2">
    <location>
        <begin position="215"/>
        <end position="274"/>
    </location>
</feature>
<dbReference type="Proteomes" id="UP000034022">
    <property type="component" value="Unassembled WGS sequence"/>
</dbReference>
<dbReference type="InterPro" id="IPR018490">
    <property type="entry name" value="cNMP-bd_dom_sf"/>
</dbReference>
<evidence type="ECO:0000313" key="3">
    <source>
        <dbReference type="EMBL" id="KKQ69636.1"/>
    </source>
</evidence>
<keyword evidence="1" id="KW-0813">Transport</keyword>
<accession>A0A0G0MXI3</accession>
<dbReference type="GO" id="GO:0044877">
    <property type="term" value="F:protein-containing complex binding"/>
    <property type="evidence" value="ECO:0007669"/>
    <property type="project" value="TreeGrafter"/>
</dbReference>
<evidence type="ECO:0000259" key="2">
    <source>
        <dbReference type="PROSITE" id="PS50042"/>
    </source>
</evidence>
<feature type="domain" description="Cyclic nucleotide-binding" evidence="2">
    <location>
        <begin position="340"/>
        <end position="422"/>
    </location>
</feature>
<name>A0A0G0MXI3_9BACT</name>
<proteinExistence type="predicted"/>
<dbReference type="InterPro" id="IPR054597">
    <property type="entry name" value="FeeM_cat"/>
</dbReference>
<dbReference type="AlphaFoldDB" id="A0A0G0MXI3"/>
<evidence type="ECO:0000256" key="1">
    <source>
        <dbReference type="ARBA" id="ARBA00023286"/>
    </source>
</evidence>
<dbReference type="PANTHER" id="PTHR45638">
    <property type="entry name" value="CYCLIC NUCLEOTIDE-GATED CATION CHANNEL SUBUNIT A"/>
    <property type="match status" value="1"/>
</dbReference>
<dbReference type="InterPro" id="IPR016181">
    <property type="entry name" value="Acyl_CoA_acyltransferase"/>
</dbReference>
<dbReference type="SUPFAM" id="SSF55729">
    <property type="entry name" value="Acyl-CoA N-acyltransferases (Nat)"/>
    <property type="match status" value="1"/>
</dbReference>
<dbReference type="Gene3D" id="3.40.630.30">
    <property type="match status" value="1"/>
</dbReference>